<keyword evidence="9" id="KW-0675">Receptor</keyword>
<dbReference type="InterPro" id="IPR015943">
    <property type="entry name" value="WD40/YVTN_repeat-like_dom_sf"/>
</dbReference>
<gene>
    <name evidence="9" type="ORF">A1Q2_06501</name>
</gene>
<comment type="caution">
    <text evidence="9">The sequence shown here is derived from an EMBL/GenBank/DDBJ whole genome shotgun (WGS) entry which is preliminary data.</text>
</comment>
<keyword evidence="3" id="KW-0677">Repeat</keyword>
<evidence type="ECO:0000256" key="5">
    <source>
        <dbReference type="ARBA" id="ARBA00038394"/>
    </source>
</evidence>
<dbReference type="InterPro" id="IPR001680">
    <property type="entry name" value="WD40_rpt"/>
</dbReference>
<keyword evidence="9" id="KW-0418">Kinase</keyword>
<protein>
    <recommendedName>
        <fullName evidence="6">Serine-threonine kinase receptor-associated protein</fullName>
    </recommendedName>
</protein>
<dbReference type="GO" id="GO:0032797">
    <property type="term" value="C:SMN complex"/>
    <property type="evidence" value="ECO:0007669"/>
    <property type="project" value="TreeGrafter"/>
</dbReference>
<dbReference type="PROSITE" id="PS50082">
    <property type="entry name" value="WD_REPEATS_2"/>
    <property type="match status" value="1"/>
</dbReference>
<evidence type="ECO:0000256" key="4">
    <source>
        <dbReference type="ARBA" id="ARBA00023187"/>
    </source>
</evidence>
<evidence type="ECO:0000313" key="9">
    <source>
        <dbReference type="EMBL" id="EKC99301.1"/>
    </source>
</evidence>
<dbReference type="HOGENOM" id="CLU_772051_0_0_1"/>
<dbReference type="PANTHER" id="PTHR19877">
    <property type="entry name" value="EUKARYOTIC TRANSLATION INITIATION FACTOR 3 SUBUNIT I"/>
    <property type="match status" value="1"/>
</dbReference>
<dbReference type="PANTHER" id="PTHR19877:SF13">
    <property type="entry name" value="SERINE-THREONINE KINASE RECEPTOR-ASSOCIATED PROTEIN"/>
    <property type="match status" value="1"/>
</dbReference>
<dbReference type="GO" id="GO:0000387">
    <property type="term" value="P:spliceosomal snRNP assembly"/>
    <property type="evidence" value="ECO:0007669"/>
    <property type="project" value="TreeGrafter"/>
</dbReference>
<dbReference type="OrthoDB" id="408728at2759"/>
<dbReference type="AlphaFoldDB" id="K1VJF3"/>
<keyword evidence="4" id="KW-0508">mRNA splicing</keyword>
<evidence type="ECO:0000256" key="7">
    <source>
        <dbReference type="PROSITE-ProRule" id="PRU00221"/>
    </source>
</evidence>
<dbReference type="SUPFAM" id="SSF50978">
    <property type="entry name" value="WD40 repeat-like"/>
    <property type="match status" value="1"/>
</dbReference>
<dbReference type="Gene3D" id="2.130.10.10">
    <property type="entry name" value="YVTN repeat-like/Quinoprotein amine dehydrogenase"/>
    <property type="match status" value="1"/>
</dbReference>
<dbReference type="Pfam" id="PF00400">
    <property type="entry name" value="WD40"/>
    <property type="match status" value="1"/>
</dbReference>
<evidence type="ECO:0000256" key="1">
    <source>
        <dbReference type="ARBA" id="ARBA00022574"/>
    </source>
</evidence>
<evidence type="ECO:0000256" key="2">
    <source>
        <dbReference type="ARBA" id="ARBA00022664"/>
    </source>
</evidence>
<evidence type="ECO:0000256" key="8">
    <source>
        <dbReference type="SAM" id="MobiDB-lite"/>
    </source>
</evidence>
<dbReference type="GO" id="GO:0016301">
    <property type="term" value="F:kinase activity"/>
    <property type="evidence" value="ECO:0007669"/>
    <property type="project" value="UniProtKB-KW"/>
</dbReference>
<dbReference type="STRING" id="1220162.K1VJF3"/>
<dbReference type="GO" id="GO:0003723">
    <property type="term" value="F:RNA binding"/>
    <property type="evidence" value="ECO:0007669"/>
    <property type="project" value="TreeGrafter"/>
</dbReference>
<organism evidence="9 10">
    <name type="scientific">Trichosporon asahii var. asahii (strain CBS 8904)</name>
    <name type="common">Yeast</name>
    <dbReference type="NCBI Taxonomy" id="1220162"/>
    <lineage>
        <taxon>Eukaryota</taxon>
        <taxon>Fungi</taxon>
        <taxon>Dikarya</taxon>
        <taxon>Basidiomycota</taxon>
        <taxon>Agaricomycotina</taxon>
        <taxon>Tremellomycetes</taxon>
        <taxon>Trichosporonales</taxon>
        <taxon>Trichosporonaceae</taxon>
        <taxon>Trichosporon</taxon>
    </lineage>
</organism>
<comment type="similarity">
    <text evidence="5">Belongs to the WD repeat STRAP family.</text>
</comment>
<dbReference type="InterPro" id="IPR019775">
    <property type="entry name" value="WD40_repeat_CS"/>
</dbReference>
<name>K1VJF3_TRIAC</name>
<proteinExistence type="inferred from homology"/>
<reference evidence="9 10" key="1">
    <citation type="journal article" date="2012" name="Eukaryot. Cell">
        <title>Genome sequence of the Trichosporon asahii environmental strain CBS 8904.</title>
        <authorList>
            <person name="Yang R.Y."/>
            <person name="Li H.T."/>
            <person name="Zhu H."/>
            <person name="Zhou G.P."/>
            <person name="Wang M."/>
            <person name="Wang L."/>
        </authorList>
    </citation>
    <scope>NUCLEOTIDE SEQUENCE [LARGE SCALE GENOMIC DNA]</scope>
    <source>
        <strain evidence="9 10">CBS 8904</strain>
    </source>
</reference>
<keyword evidence="1 7" id="KW-0853">WD repeat</keyword>
<accession>K1VJF3</accession>
<dbReference type="eggNOG" id="KOG0278">
    <property type="taxonomic scope" value="Eukaryota"/>
</dbReference>
<evidence type="ECO:0000256" key="6">
    <source>
        <dbReference type="ARBA" id="ARBA00040390"/>
    </source>
</evidence>
<evidence type="ECO:0000256" key="3">
    <source>
        <dbReference type="ARBA" id="ARBA00022737"/>
    </source>
</evidence>
<dbReference type="Proteomes" id="UP000006757">
    <property type="component" value="Unassembled WGS sequence"/>
</dbReference>
<keyword evidence="2" id="KW-0507">mRNA processing</keyword>
<evidence type="ECO:0000313" key="10">
    <source>
        <dbReference type="Proteomes" id="UP000006757"/>
    </source>
</evidence>
<feature type="compositionally biased region" description="Gly residues" evidence="8">
    <location>
        <begin position="9"/>
        <end position="21"/>
    </location>
</feature>
<feature type="region of interest" description="Disordered" evidence="8">
    <location>
        <begin position="1"/>
        <end position="28"/>
    </location>
</feature>
<dbReference type="InterPro" id="IPR036322">
    <property type="entry name" value="WD40_repeat_dom_sf"/>
</dbReference>
<sequence length="359" mass="38402">MVGFSNGLGNPGLGGGQGALGGQQTPSNGNQQIKVQPLLCAGHTRPVVHLQFSNILPDGTYLMISACKDGNPMLRSWLGDWIGTFLGHKGAVWSSKISLDTSRAVTGSADFSAKIWDTNTGEALHSFSHNHIVRSVALNPQAQPQYLLTGGNEKKIRLFDLNRTDAQPLVLGSNPDGLSCEGVIRSIVWDEGQGGAVGVSAAEDGKVRWWDLRTLGQVGEVDLGEPVSSMELAHGGGTLSVAAGKNVHFLDVMRQHPPVSIKLPQRGHVGVSAPLPTRPLRRRFRRGPLGARLRPGLGQGARGVQGPPRSRALRVLLSRRRGLRLWKRGWHDQAVADAAWQVLRTLADSGLGACDAISR</sequence>
<dbReference type="PROSITE" id="PS00678">
    <property type="entry name" value="WD_REPEATS_1"/>
    <property type="match status" value="1"/>
</dbReference>
<dbReference type="PROSITE" id="PS50294">
    <property type="entry name" value="WD_REPEATS_REGION"/>
    <property type="match status" value="1"/>
</dbReference>
<dbReference type="EMBL" id="AMBO01000373">
    <property type="protein sequence ID" value="EKC99301.1"/>
    <property type="molecule type" value="Genomic_DNA"/>
</dbReference>
<keyword evidence="10" id="KW-1185">Reference proteome</keyword>
<dbReference type="SMART" id="SM00320">
    <property type="entry name" value="WD40"/>
    <property type="match status" value="3"/>
</dbReference>
<keyword evidence="9" id="KW-0808">Transferase</keyword>
<dbReference type="InParanoid" id="K1VJF3"/>
<feature type="repeat" description="WD" evidence="7">
    <location>
        <begin position="85"/>
        <end position="126"/>
    </location>
</feature>